<keyword evidence="7" id="KW-0961">Cell wall biogenesis/degradation</keyword>
<evidence type="ECO:0000256" key="6">
    <source>
        <dbReference type="ARBA" id="ARBA00023136"/>
    </source>
</evidence>
<dbReference type="FunCoup" id="Q6CS65">
    <property type="interactions" value="112"/>
</dbReference>
<feature type="domain" description="Chitin synthase N-terminal" evidence="9">
    <location>
        <begin position="191"/>
        <end position="246"/>
    </location>
</feature>
<evidence type="ECO:0000259" key="9">
    <source>
        <dbReference type="Pfam" id="PF08407"/>
    </source>
</evidence>
<dbReference type="STRING" id="284590.Q6CS65"/>
<feature type="transmembrane region" description="Helical" evidence="7">
    <location>
        <begin position="663"/>
        <end position="687"/>
    </location>
</feature>
<dbReference type="OMA" id="TTMRETE"/>
<dbReference type="CDD" id="cd04190">
    <property type="entry name" value="Chitin_synth_C"/>
    <property type="match status" value="1"/>
</dbReference>
<evidence type="ECO:0000256" key="7">
    <source>
        <dbReference type="RuleBase" id="RU366040"/>
    </source>
</evidence>
<feature type="transmembrane region" description="Helical" evidence="7">
    <location>
        <begin position="632"/>
        <end position="651"/>
    </location>
</feature>
<evidence type="ECO:0000256" key="5">
    <source>
        <dbReference type="ARBA" id="ARBA00022989"/>
    </source>
</evidence>
<name>Q6CS65_KLULA</name>
<feature type="transmembrane region" description="Helical" evidence="7">
    <location>
        <begin position="599"/>
        <end position="620"/>
    </location>
</feature>
<keyword evidence="5 7" id="KW-1133">Transmembrane helix</keyword>
<dbReference type="EMBL" id="CR382124">
    <property type="protein sequence ID" value="CAH00320.1"/>
    <property type="molecule type" value="Genomic_DNA"/>
</dbReference>
<dbReference type="HOGENOM" id="CLU_004760_3_2_1"/>
<gene>
    <name evidence="10" type="ORF">KLLA0_D03542g</name>
</gene>
<dbReference type="InterPro" id="IPR029044">
    <property type="entry name" value="Nucleotide-diphossugar_trans"/>
</dbReference>
<feature type="region of interest" description="Disordered" evidence="8">
    <location>
        <begin position="43"/>
        <end position="62"/>
    </location>
</feature>
<dbReference type="InParanoid" id="Q6CS65"/>
<protein>
    <recommendedName>
        <fullName evidence="2 7">Chitin synthase</fullName>
        <ecNumber evidence="2 7">2.4.1.16</ecNumber>
    </recommendedName>
</protein>
<keyword evidence="7" id="KW-1003">Cell membrane</keyword>
<keyword evidence="4 7" id="KW-0812">Transmembrane</keyword>
<dbReference type="AlphaFoldDB" id="Q6CS65"/>
<dbReference type="EC" id="2.4.1.16" evidence="2 7"/>
<dbReference type="PaxDb" id="284590-Q6CS65"/>
<dbReference type="PANTHER" id="PTHR22914:SF38">
    <property type="entry name" value="CHITIN SYNTHASE 2"/>
    <property type="match status" value="1"/>
</dbReference>
<evidence type="ECO:0000256" key="3">
    <source>
        <dbReference type="ARBA" id="ARBA00022676"/>
    </source>
</evidence>
<dbReference type="Proteomes" id="UP000000598">
    <property type="component" value="Chromosome D"/>
</dbReference>
<feature type="transmembrane region" description="Helical" evidence="7">
    <location>
        <begin position="734"/>
        <end position="751"/>
    </location>
</feature>
<comment type="similarity">
    <text evidence="7">Belongs to the chitin synthase family.</text>
</comment>
<keyword evidence="6 7" id="KW-0472">Membrane</keyword>
<accession>Q6CS65</accession>
<dbReference type="GO" id="GO:0004100">
    <property type="term" value="F:chitin synthase activity"/>
    <property type="evidence" value="ECO:0007669"/>
    <property type="project" value="UniProtKB-UniRule"/>
</dbReference>
<dbReference type="GO" id="GO:0006031">
    <property type="term" value="P:chitin biosynthetic process"/>
    <property type="evidence" value="ECO:0007669"/>
    <property type="project" value="UniProtKB-UniRule"/>
</dbReference>
<dbReference type="InterPro" id="IPR013616">
    <property type="entry name" value="Chitin_synth_N"/>
</dbReference>
<comment type="function">
    <text evidence="7">Polymerizes chitin, a structural polymer of the cell wall and septum, by transferring the sugar moiety of UDP-GlcNAc to the non-reducing end of the growing chitin polymer.</text>
</comment>
<dbReference type="GO" id="GO:0005886">
    <property type="term" value="C:plasma membrane"/>
    <property type="evidence" value="ECO:0007669"/>
    <property type="project" value="UniProtKB-SubCell"/>
</dbReference>
<dbReference type="Pfam" id="PF08407">
    <property type="entry name" value="Chitin_synth_1N"/>
    <property type="match status" value="1"/>
</dbReference>
<keyword evidence="11" id="KW-1185">Reference proteome</keyword>
<dbReference type="GO" id="GO:0071555">
    <property type="term" value="P:cell wall organization"/>
    <property type="evidence" value="ECO:0007669"/>
    <property type="project" value="UniProtKB-KW"/>
</dbReference>
<evidence type="ECO:0000256" key="8">
    <source>
        <dbReference type="SAM" id="MobiDB-lite"/>
    </source>
</evidence>
<dbReference type="PANTHER" id="PTHR22914">
    <property type="entry name" value="CHITIN SYNTHASE"/>
    <property type="match status" value="1"/>
</dbReference>
<dbReference type="KEGG" id="kla:KLLA0_D03542g"/>
<dbReference type="GO" id="GO:0030428">
    <property type="term" value="C:cell septum"/>
    <property type="evidence" value="ECO:0007669"/>
    <property type="project" value="TreeGrafter"/>
</dbReference>
<comment type="catalytic activity">
    <reaction evidence="7">
        <text>[(1-&gt;4)-N-acetyl-beta-D-glucosaminyl](n) + UDP-N-acetyl-alpha-D-glucosamine = [(1-&gt;4)-N-acetyl-beta-D-glucosaminyl](n+1) + UDP + H(+)</text>
        <dbReference type="Rhea" id="RHEA:16637"/>
        <dbReference type="Rhea" id="RHEA-COMP:9593"/>
        <dbReference type="Rhea" id="RHEA-COMP:9595"/>
        <dbReference type="ChEBI" id="CHEBI:15378"/>
        <dbReference type="ChEBI" id="CHEBI:17029"/>
        <dbReference type="ChEBI" id="CHEBI:57705"/>
        <dbReference type="ChEBI" id="CHEBI:58223"/>
        <dbReference type="EC" id="2.4.1.16"/>
    </reaction>
</comment>
<dbReference type="InterPro" id="IPR004835">
    <property type="entry name" value="Chitin_synth"/>
</dbReference>
<evidence type="ECO:0000313" key="10">
    <source>
        <dbReference type="EMBL" id="CAH00320.1"/>
    </source>
</evidence>
<feature type="transmembrane region" description="Helical" evidence="7">
    <location>
        <begin position="831"/>
        <end position="851"/>
    </location>
</feature>
<keyword evidence="3 7" id="KW-0328">Glycosyltransferase</keyword>
<feature type="region of interest" description="Disordered" evidence="8">
    <location>
        <begin position="1"/>
        <end position="21"/>
    </location>
</feature>
<dbReference type="SUPFAM" id="SSF53448">
    <property type="entry name" value="Nucleotide-diphospho-sugar transferases"/>
    <property type="match status" value="1"/>
</dbReference>
<comment type="subcellular location">
    <subcellularLocation>
        <location evidence="7">Cell membrane</location>
        <topology evidence="7">Multi-pass membrane protein</topology>
    </subcellularLocation>
    <subcellularLocation>
        <location evidence="1">Membrane</location>
        <topology evidence="1">Multi-pass membrane protein</topology>
    </subcellularLocation>
</comment>
<feature type="transmembrane region" description="Helical" evidence="7">
    <location>
        <begin position="863"/>
        <end position="885"/>
    </location>
</feature>
<keyword evidence="7" id="KW-0808">Transferase</keyword>
<feature type="transmembrane region" description="Helical" evidence="7">
    <location>
        <begin position="699"/>
        <end position="722"/>
    </location>
</feature>
<organism evidence="10 11">
    <name type="scientific">Kluyveromyces lactis (strain ATCC 8585 / CBS 2359 / DSM 70799 / NBRC 1267 / NRRL Y-1140 / WM37)</name>
    <name type="common">Yeast</name>
    <name type="synonym">Candida sphaerica</name>
    <dbReference type="NCBI Taxonomy" id="284590"/>
    <lineage>
        <taxon>Eukaryota</taxon>
        <taxon>Fungi</taxon>
        <taxon>Dikarya</taxon>
        <taxon>Ascomycota</taxon>
        <taxon>Saccharomycotina</taxon>
        <taxon>Saccharomycetes</taxon>
        <taxon>Saccharomycetales</taxon>
        <taxon>Saccharomycetaceae</taxon>
        <taxon>Kluyveromyces</taxon>
    </lineage>
</organism>
<evidence type="ECO:0000256" key="2">
    <source>
        <dbReference type="ARBA" id="ARBA00012543"/>
    </source>
</evidence>
<dbReference type="CAZy" id="GT2">
    <property type="family name" value="Glycosyltransferase Family 2"/>
</dbReference>
<proteinExistence type="inferred from homology"/>
<dbReference type="eggNOG" id="KOG2571">
    <property type="taxonomic scope" value="Eukaryota"/>
</dbReference>
<reference evidence="10 11" key="1">
    <citation type="journal article" date="2004" name="Nature">
        <title>Genome evolution in yeasts.</title>
        <authorList>
            <consortium name="Genolevures"/>
            <person name="Dujon B."/>
            <person name="Sherman D."/>
            <person name="Fischer G."/>
            <person name="Durrens P."/>
            <person name="Casaregola S."/>
            <person name="Lafontaine I."/>
            <person name="de Montigny J."/>
            <person name="Marck C."/>
            <person name="Neuveglise C."/>
            <person name="Talla E."/>
            <person name="Goffard N."/>
            <person name="Frangeul L."/>
            <person name="Aigle M."/>
            <person name="Anthouard V."/>
            <person name="Babour A."/>
            <person name="Barbe V."/>
            <person name="Barnay S."/>
            <person name="Blanchin S."/>
            <person name="Beckerich J.M."/>
            <person name="Beyne E."/>
            <person name="Bleykasten C."/>
            <person name="Boisrame A."/>
            <person name="Boyer J."/>
            <person name="Cattolico L."/>
            <person name="Confanioleri F."/>
            <person name="de Daruvar A."/>
            <person name="Despons L."/>
            <person name="Fabre E."/>
            <person name="Fairhead C."/>
            <person name="Ferry-Dumazet H."/>
            <person name="Groppi A."/>
            <person name="Hantraye F."/>
            <person name="Hennequin C."/>
            <person name="Jauniaux N."/>
            <person name="Joyet P."/>
            <person name="Kachouri R."/>
            <person name="Kerrest A."/>
            <person name="Koszul R."/>
            <person name="Lemaire M."/>
            <person name="Lesur I."/>
            <person name="Ma L."/>
            <person name="Muller H."/>
            <person name="Nicaud J.M."/>
            <person name="Nikolski M."/>
            <person name="Oztas S."/>
            <person name="Ozier-Kalogeropoulos O."/>
            <person name="Pellenz S."/>
            <person name="Potier S."/>
            <person name="Richard G.F."/>
            <person name="Straub M.L."/>
            <person name="Suleau A."/>
            <person name="Swennene D."/>
            <person name="Tekaia F."/>
            <person name="Wesolowski-Louvel M."/>
            <person name="Westhof E."/>
            <person name="Wirth B."/>
            <person name="Zeniou-Meyer M."/>
            <person name="Zivanovic I."/>
            <person name="Bolotin-Fukuhara M."/>
            <person name="Thierry A."/>
            <person name="Bouchier C."/>
            <person name="Caudron B."/>
            <person name="Scarpelli C."/>
            <person name="Gaillardin C."/>
            <person name="Weissenbach J."/>
            <person name="Wincker P."/>
            <person name="Souciet J.L."/>
        </authorList>
    </citation>
    <scope>NUCLEOTIDE SEQUENCE [LARGE SCALE GENOMIC DNA]</scope>
    <source>
        <strain evidence="11">ATCC 8585 / CBS 2359 / DSM 70799 / NBRC 1267 / NRRL Y-1140 / WM37</strain>
    </source>
</reference>
<dbReference type="Pfam" id="PF01644">
    <property type="entry name" value="Chitin_synth_1"/>
    <property type="match status" value="1"/>
</dbReference>
<evidence type="ECO:0000256" key="4">
    <source>
        <dbReference type="ARBA" id="ARBA00022692"/>
    </source>
</evidence>
<evidence type="ECO:0000313" key="11">
    <source>
        <dbReference type="Proteomes" id="UP000000598"/>
    </source>
</evidence>
<evidence type="ECO:0000256" key="1">
    <source>
        <dbReference type="ARBA" id="ARBA00004141"/>
    </source>
</evidence>
<sequence length="918" mass="104926">MTRNPFMAEDEEPPVIRSPQRAAMRASQYSYSAVSYDDDASRFQGFPAVDSNPSSPSKAAARYSPQKMNNTLIDSVHNSPLPRNRYQANLQESPRRMNHALIDVESNDGESLYDIYTNSPTKPGPLFQRLTSNETEYTYDSRKISGESTVYSGDTFGETKFELNHPKTQTYKKRGLSEVRRHPPAFKQRRILKLDNPIPSGLRDIIPKRDSPEFTEMRYTACTSDPDTFVEDGYNLRMAEMNRECQITICVTMYNEDKFALARTLHSIQKNVAHLCKRHKSNVWGPTGWKTVQIIIISDGRSRINQGSLDYLAAIGVYQEDMAKSTVNGEPVKAHIFELTTQVSIDEELNYRSEGTVPCQMVFCLKEENQKKINSHRWLFNAFCPILDPTVVTLVDVGTKLNSTAVYHLWKVFDMDSNVAGAAGQIKTMKGKFDMKLLNPLVAAQNFEYKMSNILDKPLESVFGYITVLPGALSAYRYRALKNNDDGTGPLHSYFLGETQEGRDHDVFTANMYLAEDRILCWELVAKRDEAWVLKYVKEATGETDVPEEPPEFISQRRRWLNGAMFSALYAQIHFHQIWKTRHSTTRKFFFHIEFLYQLVQMIFSWFSISNFFLTFYYLAGSMNSIIPHGDVLFTFFKYLLICNLCALFIISMGNRPQGANHLFISSMVMLTICSTYALVCGLVFAIKTLDDGTEEHSVFVNIVVSLLSTYGLYAFTSLLYLDPWHIFTSSVQYLLMLPSFICTLQIFAFCNTHDVSWGTKGSTEAAKPIPSAEVIQGPDGITIVTDQWPQDIDNKYQELKSRLKEKEMVEEKVDLTQKQNDYYRDIRTRIVMVWMLSNLILMMIITQIYEPEETVNNIYLKFILWSVAALAAFRATGSIIFLLMKYLRLLISWKHKAEDSGSLNLPSVGNILSVGEK</sequence>